<dbReference type="InterPro" id="IPR045497">
    <property type="entry name" value="DUF6438"/>
</dbReference>
<dbReference type="RefSeq" id="WP_101331446.1">
    <property type="nucleotide sequence ID" value="NZ_PJNH01000002.1"/>
</dbReference>
<protein>
    <recommendedName>
        <fullName evidence="1">DUF6438 domain-containing protein</fullName>
    </recommendedName>
</protein>
<name>A0A2I0QU54_9BACI</name>
<dbReference type="Pfam" id="PF20033">
    <property type="entry name" value="DUF6438"/>
    <property type="match status" value="1"/>
</dbReference>
<accession>A0A2I0QU54</accession>
<dbReference type="Proteomes" id="UP000243524">
    <property type="component" value="Unassembled WGS sequence"/>
</dbReference>
<feature type="domain" description="DUF6438" evidence="1">
    <location>
        <begin position="3"/>
        <end position="125"/>
    </location>
</feature>
<dbReference type="EMBL" id="PJNH01000002">
    <property type="protein sequence ID" value="PKR77838.1"/>
    <property type="molecule type" value="Genomic_DNA"/>
</dbReference>
<dbReference type="AlphaFoldDB" id="A0A2I0QU54"/>
<keyword evidence="3" id="KW-1185">Reference proteome</keyword>
<gene>
    <name evidence="2" type="ORF">CEY16_07875</name>
</gene>
<sequence length="137" mass="16125">MFKKIKLSRTEGDGSGPTYDIEVFPDGRVHYNGGYGVEKMGEHQWTISEEKVKHLVELIEGFNFKNFEYETEMIFALDLPSCITEIIFEDGTEKKMDHYLGDTVKFDRKNHRMKLETFEKRIEEIVGTDKYVEIKPY</sequence>
<evidence type="ECO:0000313" key="3">
    <source>
        <dbReference type="Proteomes" id="UP000243524"/>
    </source>
</evidence>
<reference evidence="2 3" key="1">
    <citation type="submission" date="2017-06" db="EMBL/GenBank/DDBJ databases">
        <title>the draft geome sequence of Illustriluteabacillus marina B3227.</title>
        <authorList>
            <person name="He R.-H."/>
            <person name="Du Z.-J."/>
        </authorList>
    </citation>
    <scope>NUCLEOTIDE SEQUENCE [LARGE SCALE GENOMIC DNA]</scope>
    <source>
        <strain evidence="2 3">B3227</strain>
    </source>
</reference>
<proteinExistence type="predicted"/>
<organism evidence="2 3">
    <name type="scientific">Halalkalibacillus sediminis</name>
    <dbReference type="NCBI Taxonomy" id="2018042"/>
    <lineage>
        <taxon>Bacteria</taxon>
        <taxon>Bacillati</taxon>
        <taxon>Bacillota</taxon>
        <taxon>Bacilli</taxon>
        <taxon>Bacillales</taxon>
        <taxon>Bacillaceae</taxon>
        <taxon>Halalkalibacillus</taxon>
    </lineage>
</organism>
<comment type="caution">
    <text evidence="2">The sequence shown here is derived from an EMBL/GenBank/DDBJ whole genome shotgun (WGS) entry which is preliminary data.</text>
</comment>
<evidence type="ECO:0000259" key="1">
    <source>
        <dbReference type="Pfam" id="PF20033"/>
    </source>
</evidence>
<evidence type="ECO:0000313" key="2">
    <source>
        <dbReference type="EMBL" id="PKR77838.1"/>
    </source>
</evidence>
<dbReference type="OrthoDB" id="7172369at2"/>